<evidence type="ECO:0000313" key="1">
    <source>
        <dbReference type="EMBL" id="AIC14819.1"/>
    </source>
</evidence>
<accession>A0A060HDN5</accession>
<name>A0A060HDN5_9ARCH</name>
<proteinExistence type="predicted"/>
<dbReference type="EMBL" id="CP007536">
    <property type="protein sequence ID" value="AIC14819.1"/>
    <property type="molecule type" value="Genomic_DNA"/>
</dbReference>
<protein>
    <submittedName>
        <fullName evidence="1">Uncharacterized protein</fullName>
    </submittedName>
</protein>
<dbReference type="RefSeq" id="WP_075053962.1">
    <property type="nucleotide sequence ID" value="NZ_CP007536.1"/>
</dbReference>
<dbReference type="OrthoDB" id="10337at2157"/>
<keyword evidence="2" id="KW-1185">Reference proteome</keyword>
<dbReference type="STRING" id="926571.NVIE_006160"/>
<dbReference type="AlphaFoldDB" id="A0A060HDN5"/>
<gene>
    <name evidence="1" type="ORF">NVIE_006160</name>
</gene>
<dbReference type="GeneID" id="74945881"/>
<evidence type="ECO:0000313" key="2">
    <source>
        <dbReference type="Proteomes" id="UP000027093"/>
    </source>
</evidence>
<reference evidence="1 2" key="1">
    <citation type="journal article" date="2014" name="Int. J. Syst. Evol. Microbiol.">
        <title>Nitrososphaera viennensis gen. nov., sp. nov., an aerobic and mesophilic, ammonia-oxidizing archaeon from soil and a member of the archaeal phylum Thaumarchaeota.</title>
        <authorList>
            <person name="Stieglmeier M."/>
            <person name="Klingl A."/>
            <person name="Alves R.J."/>
            <person name="Rittmann S.K."/>
            <person name="Melcher M."/>
            <person name="Leisch N."/>
            <person name="Schleper C."/>
        </authorList>
    </citation>
    <scope>NUCLEOTIDE SEQUENCE [LARGE SCALE GENOMIC DNA]</scope>
    <source>
        <strain evidence="1">EN76</strain>
    </source>
</reference>
<dbReference type="KEGG" id="nvn:NVIE_006160"/>
<sequence length="78" mass="8961">MSKSKQQALLQEITGILKKDPGRMYSREEILNLLSEMKSDAEIDRLLAELEVASSMKESRSDVYATCRGGTVYYKWNR</sequence>
<dbReference type="Proteomes" id="UP000027093">
    <property type="component" value="Chromosome"/>
</dbReference>
<dbReference type="HOGENOM" id="CLU_2629853_0_0_2"/>
<organism evidence="1 2">
    <name type="scientific">Nitrososphaera viennensis EN76</name>
    <dbReference type="NCBI Taxonomy" id="926571"/>
    <lineage>
        <taxon>Archaea</taxon>
        <taxon>Nitrososphaerota</taxon>
        <taxon>Nitrososphaeria</taxon>
        <taxon>Nitrososphaerales</taxon>
        <taxon>Nitrososphaeraceae</taxon>
        <taxon>Nitrososphaera</taxon>
    </lineage>
</organism>